<evidence type="ECO:0000313" key="5">
    <source>
        <dbReference type="Proteomes" id="UP001139488"/>
    </source>
</evidence>
<dbReference type="InterPro" id="IPR016032">
    <property type="entry name" value="Sig_transdc_resp-reg_C-effctor"/>
</dbReference>
<keyword evidence="1 2" id="KW-0238">DNA-binding</keyword>
<protein>
    <submittedName>
        <fullName evidence="4">Winged helix-turn-helix domain-containing protein</fullName>
    </submittedName>
</protein>
<evidence type="ECO:0000313" key="4">
    <source>
        <dbReference type="EMBL" id="MCJ2377615.1"/>
    </source>
</evidence>
<dbReference type="InterPro" id="IPR027417">
    <property type="entry name" value="P-loop_NTPase"/>
</dbReference>
<dbReference type="PRINTS" id="PR00364">
    <property type="entry name" value="DISEASERSIST"/>
</dbReference>
<dbReference type="EMBL" id="JAJNNZ010000009">
    <property type="protein sequence ID" value="MCJ2377615.1"/>
    <property type="molecule type" value="Genomic_DNA"/>
</dbReference>
<dbReference type="GO" id="GO:0006355">
    <property type="term" value="P:regulation of DNA-templated transcription"/>
    <property type="evidence" value="ECO:0007669"/>
    <property type="project" value="InterPro"/>
</dbReference>
<name>A0A9X1WDW4_9VIBR</name>
<accession>A0A9X1WDW4</accession>
<evidence type="ECO:0000256" key="1">
    <source>
        <dbReference type="ARBA" id="ARBA00023125"/>
    </source>
</evidence>
<reference evidence="4" key="1">
    <citation type="submission" date="2021-11" db="EMBL/GenBank/DDBJ databases">
        <title>Vibrio ZSDE26 sp. nov. and Vibrio ZSDZ34 sp. nov., isolated from coastal seawater in Qingdao.</title>
        <authorList>
            <person name="Zhang P."/>
        </authorList>
    </citation>
    <scope>NUCLEOTIDE SEQUENCE</scope>
    <source>
        <strain evidence="4">ZSDZ34</strain>
    </source>
</reference>
<keyword evidence="5" id="KW-1185">Reference proteome</keyword>
<dbReference type="Pfam" id="PF13401">
    <property type="entry name" value="AAA_22"/>
    <property type="match status" value="1"/>
</dbReference>
<dbReference type="PROSITE" id="PS51755">
    <property type="entry name" value="OMPR_PHOB"/>
    <property type="match status" value="1"/>
</dbReference>
<dbReference type="CDD" id="cd00383">
    <property type="entry name" value="trans_reg_C"/>
    <property type="match status" value="1"/>
</dbReference>
<evidence type="ECO:0000256" key="2">
    <source>
        <dbReference type="PROSITE-ProRule" id="PRU01091"/>
    </source>
</evidence>
<dbReference type="GO" id="GO:0000160">
    <property type="term" value="P:phosphorelay signal transduction system"/>
    <property type="evidence" value="ECO:0007669"/>
    <property type="project" value="InterPro"/>
</dbReference>
<dbReference type="Pfam" id="PF00486">
    <property type="entry name" value="Trans_reg_C"/>
    <property type="match status" value="1"/>
</dbReference>
<dbReference type="GO" id="GO:0016887">
    <property type="term" value="F:ATP hydrolysis activity"/>
    <property type="evidence" value="ECO:0007669"/>
    <property type="project" value="InterPro"/>
</dbReference>
<dbReference type="SUPFAM" id="SSF52540">
    <property type="entry name" value="P-loop containing nucleoside triphosphate hydrolases"/>
    <property type="match status" value="1"/>
</dbReference>
<evidence type="ECO:0000259" key="3">
    <source>
        <dbReference type="PROSITE" id="PS51755"/>
    </source>
</evidence>
<dbReference type="SUPFAM" id="SSF46894">
    <property type="entry name" value="C-terminal effector domain of the bipartite response regulators"/>
    <property type="match status" value="1"/>
</dbReference>
<proteinExistence type="predicted"/>
<dbReference type="Proteomes" id="UP001139488">
    <property type="component" value="Unassembled WGS sequence"/>
</dbReference>
<dbReference type="GO" id="GO:0003677">
    <property type="term" value="F:DNA binding"/>
    <property type="evidence" value="ECO:0007669"/>
    <property type="project" value="UniProtKB-UniRule"/>
</dbReference>
<comment type="caution">
    <text evidence="4">The sequence shown here is derived from an EMBL/GenBank/DDBJ whole genome shotgun (WGS) entry which is preliminary data.</text>
</comment>
<gene>
    <name evidence="4" type="ORF">LNL84_12305</name>
</gene>
<dbReference type="InterPro" id="IPR036388">
    <property type="entry name" value="WH-like_DNA-bd_sf"/>
</dbReference>
<feature type="DNA-binding region" description="OmpR/PhoB-type" evidence="2">
    <location>
        <begin position="539"/>
        <end position="637"/>
    </location>
</feature>
<feature type="domain" description="OmpR/PhoB-type" evidence="3">
    <location>
        <begin position="539"/>
        <end position="637"/>
    </location>
</feature>
<dbReference type="AlphaFoldDB" id="A0A9X1WDW4"/>
<sequence length="639" mass="72901">MDVDSIRATELTILQKIFNDDGPDIIGLYGIAGIGKSTLLAQFVEQYPSHCVKVDCQAVEPTPKGFIEQLHYQLACDNDLDSVRRCLPPNTVLILDQFESCILIESWLRRDFLPNMNKDLKLILSGRLHPDNQWVLNPPLNRQFRCLKINSLPLAQAVDYLQQQGHSKILSMGINQFASGHPLALKLASSAMLEEPNRRLSEIPPNEVIQTLVSYFAQDIKDPELRRALEATSIVRRINESLLSSMLDIDHTTSTKLYEKLSNISFIDSRVDGLNLHDVLKNVLSSNLKMRSPTTYCDYRNRACQTLLQELHQASTSQLWRYTADMLYMVDNVVIRSAFFPPNDSRSYSVEPAQESDKTAVMDIIKKHEPTDCLAYYSDWWNRHLNAFHCVRDSNDSLVGFYCLINPDEVSPSLLQQDPLTAAWYRHLSLSTADTQQATKSIFIRRWLSQSEGESLSGVQAACWLDIKRTYLEMRPELRTVYLALNDLQPYASVATELGFQVLDLDVNIADRTYYTAMLDMGEHSVDGWISKRLLHEINQENQMAALPNWFDKQARQLILKEQKIDLTPLELGTLELLIRNPETAVARKDLLKNVWGIEYEGASNVVDTIIRSLRKKLNDKSAVIQSVRGVGYRYTNKD</sequence>
<dbReference type="RefSeq" id="WP_244357950.1">
    <property type="nucleotide sequence ID" value="NZ_JAJNNZ010000009.1"/>
</dbReference>
<organism evidence="4 5">
    <name type="scientific">Vibrio gelatinilyticus</name>
    <dbReference type="NCBI Taxonomy" id="2893468"/>
    <lineage>
        <taxon>Bacteria</taxon>
        <taxon>Pseudomonadati</taxon>
        <taxon>Pseudomonadota</taxon>
        <taxon>Gammaproteobacteria</taxon>
        <taxon>Vibrionales</taxon>
        <taxon>Vibrionaceae</taxon>
        <taxon>Vibrio</taxon>
    </lineage>
</organism>
<dbReference type="Gene3D" id="1.10.10.10">
    <property type="entry name" value="Winged helix-like DNA-binding domain superfamily/Winged helix DNA-binding domain"/>
    <property type="match status" value="1"/>
</dbReference>
<dbReference type="InterPro" id="IPR001867">
    <property type="entry name" value="OmpR/PhoB-type_DNA-bd"/>
</dbReference>
<dbReference type="Gene3D" id="3.40.50.300">
    <property type="entry name" value="P-loop containing nucleotide triphosphate hydrolases"/>
    <property type="match status" value="1"/>
</dbReference>
<dbReference type="InterPro" id="IPR049945">
    <property type="entry name" value="AAA_22"/>
</dbReference>
<dbReference type="SMART" id="SM00862">
    <property type="entry name" value="Trans_reg_C"/>
    <property type="match status" value="1"/>
</dbReference>